<comment type="caution">
    <text evidence="5">The sequence shown here is derived from an EMBL/GenBank/DDBJ whole genome shotgun (WGS) entry which is preliminary data.</text>
</comment>
<evidence type="ECO:0000256" key="3">
    <source>
        <dbReference type="PROSITE-ProRule" id="PRU00339"/>
    </source>
</evidence>
<dbReference type="Pfam" id="PF07719">
    <property type="entry name" value="TPR_2"/>
    <property type="match status" value="1"/>
</dbReference>
<feature type="region of interest" description="Disordered" evidence="4">
    <location>
        <begin position="1"/>
        <end position="25"/>
    </location>
</feature>
<gene>
    <name evidence="5" type="ORF">Ocin01_11907</name>
</gene>
<proteinExistence type="predicted"/>
<reference evidence="5 6" key="1">
    <citation type="journal article" date="2016" name="Genome Biol. Evol.">
        <title>Gene Family Evolution Reflects Adaptation to Soil Environmental Stressors in the Genome of the Collembolan Orchesella cincta.</title>
        <authorList>
            <person name="Faddeeva-Vakhrusheva A."/>
            <person name="Derks M.F."/>
            <person name="Anvar S.Y."/>
            <person name="Agamennone V."/>
            <person name="Suring W."/>
            <person name="Smit S."/>
            <person name="van Straalen N.M."/>
            <person name="Roelofs D."/>
        </authorList>
    </citation>
    <scope>NUCLEOTIDE SEQUENCE [LARGE SCALE GENOMIC DNA]</scope>
    <source>
        <tissue evidence="5">Mixed pool</tissue>
    </source>
</reference>
<feature type="repeat" description="TPR" evidence="3">
    <location>
        <begin position="518"/>
        <end position="551"/>
    </location>
</feature>
<dbReference type="GO" id="GO:0000127">
    <property type="term" value="C:transcription factor TFIIIC complex"/>
    <property type="evidence" value="ECO:0007669"/>
    <property type="project" value="TreeGrafter"/>
</dbReference>
<dbReference type="OMA" id="TICMEVI"/>
<dbReference type="AlphaFoldDB" id="A0A1D2MP51"/>
<keyword evidence="6" id="KW-1185">Reference proteome</keyword>
<dbReference type="Gene3D" id="1.25.40.10">
    <property type="entry name" value="Tetratricopeptide repeat domain"/>
    <property type="match status" value="2"/>
</dbReference>
<dbReference type="GO" id="GO:0006383">
    <property type="term" value="P:transcription by RNA polymerase III"/>
    <property type="evidence" value="ECO:0007669"/>
    <property type="project" value="InterPro"/>
</dbReference>
<accession>A0A1D2MP51</accession>
<keyword evidence="1" id="KW-0677">Repeat</keyword>
<evidence type="ECO:0000313" key="5">
    <source>
        <dbReference type="EMBL" id="ODM94776.1"/>
    </source>
</evidence>
<name>A0A1D2MP51_ORCCI</name>
<dbReference type="PANTHER" id="PTHR23082:SF0">
    <property type="entry name" value="GENERAL TRANSCRIPTION FACTOR 3C POLYPEPTIDE 3"/>
    <property type="match status" value="1"/>
</dbReference>
<evidence type="ECO:0000313" key="6">
    <source>
        <dbReference type="Proteomes" id="UP000094527"/>
    </source>
</evidence>
<dbReference type="InterPro" id="IPR011990">
    <property type="entry name" value="TPR-like_helical_dom_sf"/>
</dbReference>
<dbReference type="SUPFAM" id="SSF48452">
    <property type="entry name" value="TPR-like"/>
    <property type="match status" value="2"/>
</dbReference>
<dbReference type="STRING" id="48709.A0A1D2MP51"/>
<dbReference type="EMBL" id="LJIJ01000752">
    <property type="protein sequence ID" value="ODM94776.1"/>
    <property type="molecule type" value="Genomic_DNA"/>
</dbReference>
<organism evidence="5 6">
    <name type="scientific">Orchesella cincta</name>
    <name type="common">Springtail</name>
    <name type="synonym">Podura cincta</name>
    <dbReference type="NCBI Taxonomy" id="48709"/>
    <lineage>
        <taxon>Eukaryota</taxon>
        <taxon>Metazoa</taxon>
        <taxon>Ecdysozoa</taxon>
        <taxon>Arthropoda</taxon>
        <taxon>Hexapoda</taxon>
        <taxon>Collembola</taxon>
        <taxon>Entomobryomorpha</taxon>
        <taxon>Entomobryoidea</taxon>
        <taxon>Orchesellidae</taxon>
        <taxon>Orchesellinae</taxon>
        <taxon>Orchesella</taxon>
    </lineage>
</organism>
<dbReference type="InterPro" id="IPR039340">
    <property type="entry name" value="Tfc4/TFIIIC-102/Sfc4"/>
</dbReference>
<dbReference type="PROSITE" id="PS50005">
    <property type="entry name" value="TPR"/>
    <property type="match status" value="1"/>
</dbReference>
<evidence type="ECO:0000256" key="4">
    <source>
        <dbReference type="SAM" id="MobiDB-lite"/>
    </source>
</evidence>
<evidence type="ECO:0000256" key="1">
    <source>
        <dbReference type="ARBA" id="ARBA00022737"/>
    </source>
</evidence>
<dbReference type="InterPro" id="IPR019734">
    <property type="entry name" value="TPR_rpt"/>
</dbReference>
<evidence type="ECO:0000256" key="2">
    <source>
        <dbReference type="ARBA" id="ARBA00022803"/>
    </source>
</evidence>
<dbReference type="SMART" id="SM00028">
    <property type="entry name" value="TPR"/>
    <property type="match status" value="6"/>
</dbReference>
<protein>
    <submittedName>
        <fullName evidence="5">General transcription factor 3C polypeptide 3</fullName>
    </submittedName>
</protein>
<sequence>MDDDEGGGKNRRGKTTRFPSTPVFVNTEDLVNMSLGLHPPEGGGDESTVSGEVFHDEGEMDVDYADEESVETVPVHDHLQAATQGLSNYYNVSEEDERIRNVTNEYLEGRLSLLEFAAAMEHYGKLGTEVDTEEEEVTSVGTKKPIPSLVLLTPETAEYGYQPQPGTSQQLMSEAESVKLRGEFFRSGDQLATFTVRKRRKMPPTIKNLMGEAHVRFARGDLSGAETICMEVIKEQPTYKDPFHTLAMIYENQGNRSKSLQFYLICALLDPKRFDDWPRLAEMSVEEENTQQAIMCLNKAVSVEPANVKLHLRRCQLLKDTGDHKGALKGYQKVHQLTTDGKIRMDVAKDIAHSYFQMQEIDKAYEILIDTFRTYSEHVTHYELNLLAEVCITVKKYLEVLQMFIKHGCLQFTPCIQDTDFENRDALTKALSASNKRDCVLQSGLHSDLIQKIVIVLIHLEAFKFAEQIVNRLLAVEDINNFGLQLFEIAEAYIAKKENRAALRLLNPLINSDNYSEAEVWLRYAECLYMINKYEDAAAAYEKVISLAPNHKIAKLNLSIILQRLGKYDGALESLDQNDMEELIDHDLLLERCKIFLNRGRLSELYDTALQLFSRHCPQLRNFEETQVLIVTSHTQQQLEGLKALRLRKQEPITDMSVDLRTSRWKILLKNGRCTFRC</sequence>
<dbReference type="InterPro" id="IPR013105">
    <property type="entry name" value="TPR_2"/>
</dbReference>
<dbReference type="PANTHER" id="PTHR23082">
    <property type="entry name" value="TRANSCRIPTION INITIATION FACTOR IIIC TFIIIC , POLYPEPTIDE 3-RELATED"/>
    <property type="match status" value="1"/>
</dbReference>
<dbReference type="OrthoDB" id="151490at2759"/>
<dbReference type="Proteomes" id="UP000094527">
    <property type="component" value="Unassembled WGS sequence"/>
</dbReference>
<keyword evidence="2 3" id="KW-0802">TPR repeat</keyword>